<dbReference type="Pfam" id="PF02887">
    <property type="entry name" value="PK_C"/>
    <property type="match status" value="1"/>
</dbReference>
<keyword evidence="9 13" id="KW-0460">Magnesium</keyword>
<gene>
    <name evidence="16" type="ORF">IB75_14890</name>
</gene>
<evidence type="ECO:0000256" key="13">
    <source>
        <dbReference type="RuleBase" id="RU000504"/>
    </source>
</evidence>
<dbReference type="Gene3D" id="3.20.20.60">
    <property type="entry name" value="Phosphoenolpyruvate-binding domains"/>
    <property type="match status" value="1"/>
</dbReference>
<dbReference type="SUPFAM" id="SSF51621">
    <property type="entry name" value="Phosphoenolpyruvate/pyruvate domain"/>
    <property type="match status" value="1"/>
</dbReference>
<sequence>MQRRTKIVATLGPATDDPKILDQIIEAGVDVVRLNFSHGSHELHRERAEILRNRAQAYGRQVGVLADLQGPKIRIAKFKAGKANLEDKAHFILDVSLPETAGDENQVGVAYKALVNDVNRGDTLLLDDGRIVLWVEEVIGPKIVCRVVIGGVLLNNKGINRQGGGLSAKALTTKDRQDIRCAAEMQADYLAVSFPRSAADLNEARELFHMAGGRGGIVAKIERAEALESLEEMIAASEAVMVARGDLGVEIGDAALPPVQKNIIHLARKMNRVVITATQMMETMIKNPIPTRAEVFDVANAVLDGTDAVMLSAETASGDFPGKAVAAMDRICREAEKQYQITVSSHRISTHFSRVDEGIAMAAMYLANHSDIKAIAALTESGSTPLWMSRISSAIPIYALTRHVETRRKVTLYRGVCPVSFTMDSSDHVLIHREAIGELQRRGAVRDGDWVIITKGDLTGVQGGTNALKVVQVGNMVEPGDTN</sequence>
<dbReference type="HOGENOM" id="CLU_015439_0_2_6"/>
<comment type="pathway">
    <text evidence="1 13">Carbohydrate degradation; glycolysis; pyruvate from D-glyceraldehyde 3-phosphate: step 5/5.</text>
</comment>
<organism evidence="16 17">
    <name type="scientific">Nitrosococcus oceani C-27</name>
    <dbReference type="NCBI Taxonomy" id="314279"/>
    <lineage>
        <taxon>Bacteria</taxon>
        <taxon>Pseudomonadati</taxon>
        <taxon>Pseudomonadota</taxon>
        <taxon>Gammaproteobacteria</taxon>
        <taxon>Chromatiales</taxon>
        <taxon>Chromatiaceae</taxon>
        <taxon>Nitrosococcus</taxon>
    </lineage>
</organism>
<dbReference type="InterPro" id="IPR015795">
    <property type="entry name" value="Pyrv_Knase_C"/>
</dbReference>
<dbReference type="SUPFAM" id="SSF52935">
    <property type="entry name" value="PK C-terminal domain-like"/>
    <property type="match status" value="1"/>
</dbReference>
<reference evidence="16 17" key="1">
    <citation type="submission" date="2014-07" db="EMBL/GenBank/DDBJ databases">
        <title>Comparative analysis of Nitrosococcus oceani genome inventories of strains from Pacific and Atlantic gyres.</title>
        <authorList>
            <person name="Lim C.K."/>
            <person name="Wang L."/>
            <person name="Sayavedra-Soto L.A."/>
            <person name="Klotz M.G."/>
        </authorList>
    </citation>
    <scope>NUCLEOTIDE SEQUENCE [LARGE SCALE GENOMIC DNA]</scope>
    <source>
        <strain evidence="16 17">C-27</strain>
    </source>
</reference>
<dbReference type="Gene3D" id="2.40.33.10">
    <property type="entry name" value="PK beta-barrel domain-like"/>
    <property type="match status" value="1"/>
</dbReference>
<dbReference type="NCBIfam" id="TIGR01064">
    <property type="entry name" value="pyruv_kin"/>
    <property type="match status" value="1"/>
</dbReference>
<dbReference type="PRINTS" id="PR01050">
    <property type="entry name" value="PYRUVTKNASE"/>
</dbReference>
<evidence type="ECO:0000256" key="8">
    <source>
        <dbReference type="ARBA" id="ARBA00022840"/>
    </source>
</evidence>
<dbReference type="InterPro" id="IPR001697">
    <property type="entry name" value="Pyr_Knase"/>
</dbReference>
<dbReference type="GO" id="GO:0030955">
    <property type="term" value="F:potassium ion binding"/>
    <property type="evidence" value="ECO:0007669"/>
    <property type="project" value="UniProtKB-UniRule"/>
</dbReference>
<feature type="domain" description="Pyruvate kinase barrel" evidence="14">
    <location>
        <begin position="3"/>
        <end position="325"/>
    </location>
</feature>
<accession>A0A0E2Z440</accession>
<dbReference type="Proteomes" id="UP000028839">
    <property type="component" value="Unassembled WGS sequence"/>
</dbReference>
<evidence type="ECO:0000256" key="7">
    <source>
        <dbReference type="ARBA" id="ARBA00022777"/>
    </source>
</evidence>
<dbReference type="Gene3D" id="3.40.1380.20">
    <property type="entry name" value="Pyruvate kinase, C-terminal domain"/>
    <property type="match status" value="1"/>
</dbReference>
<dbReference type="GO" id="GO:0005524">
    <property type="term" value="F:ATP binding"/>
    <property type="evidence" value="ECO:0007669"/>
    <property type="project" value="UniProtKB-KW"/>
</dbReference>
<evidence type="ECO:0000256" key="12">
    <source>
        <dbReference type="NCBIfam" id="TIGR01064"/>
    </source>
</evidence>
<evidence type="ECO:0000256" key="2">
    <source>
        <dbReference type="ARBA" id="ARBA00008663"/>
    </source>
</evidence>
<dbReference type="NCBIfam" id="NF004978">
    <property type="entry name" value="PRK06354.1"/>
    <property type="match status" value="1"/>
</dbReference>
<dbReference type="InterPro" id="IPR036918">
    <property type="entry name" value="Pyrv_Knase_C_sf"/>
</dbReference>
<keyword evidence="8" id="KW-0067">ATP-binding</keyword>
<protein>
    <recommendedName>
        <fullName evidence="3 12">Pyruvate kinase</fullName>
        <ecNumber evidence="3 12">2.7.1.40</ecNumber>
    </recommendedName>
</protein>
<keyword evidence="7 13" id="KW-0418">Kinase</keyword>
<comment type="caution">
    <text evidence="16">The sequence shown here is derived from an EMBL/GenBank/DDBJ whole genome shotgun (WGS) entry which is preliminary data.</text>
</comment>
<dbReference type="InterPro" id="IPR015813">
    <property type="entry name" value="Pyrv/PenolPyrv_kinase-like_dom"/>
</dbReference>
<dbReference type="EC" id="2.7.1.40" evidence="3 12"/>
<dbReference type="OrthoDB" id="9812123at2"/>
<evidence type="ECO:0000256" key="5">
    <source>
        <dbReference type="ARBA" id="ARBA00022723"/>
    </source>
</evidence>
<proteinExistence type="inferred from homology"/>
<comment type="catalytic activity">
    <reaction evidence="13">
        <text>pyruvate + ATP = phosphoenolpyruvate + ADP + H(+)</text>
        <dbReference type="Rhea" id="RHEA:18157"/>
        <dbReference type="ChEBI" id="CHEBI:15361"/>
        <dbReference type="ChEBI" id="CHEBI:15378"/>
        <dbReference type="ChEBI" id="CHEBI:30616"/>
        <dbReference type="ChEBI" id="CHEBI:58702"/>
        <dbReference type="ChEBI" id="CHEBI:456216"/>
        <dbReference type="EC" id="2.7.1.40"/>
    </reaction>
</comment>
<dbReference type="InterPro" id="IPR040442">
    <property type="entry name" value="Pyrv_kinase-like_dom_sf"/>
</dbReference>
<dbReference type="EMBL" id="JPGN01000085">
    <property type="protein sequence ID" value="KFI18280.1"/>
    <property type="molecule type" value="Genomic_DNA"/>
</dbReference>
<keyword evidence="5" id="KW-0479">Metal-binding</keyword>
<dbReference type="PANTHER" id="PTHR11817">
    <property type="entry name" value="PYRUVATE KINASE"/>
    <property type="match status" value="1"/>
</dbReference>
<dbReference type="GO" id="GO:0004743">
    <property type="term" value="F:pyruvate kinase activity"/>
    <property type="evidence" value="ECO:0007669"/>
    <property type="project" value="UniProtKB-UniRule"/>
</dbReference>
<evidence type="ECO:0000256" key="6">
    <source>
        <dbReference type="ARBA" id="ARBA00022741"/>
    </source>
</evidence>
<evidence type="ECO:0000259" key="15">
    <source>
        <dbReference type="Pfam" id="PF02887"/>
    </source>
</evidence>
<dbReference type="GO" id="GO:0016301">
    <property type="term" value="F:kinase activity"/>
    <property type="evidence" value="ECO:0007669"/>
    <property type="project" value="UniProtKB-KW"/>
</dbReference>
<keyword evidence="6" id="KW-0547">Nucleotide-binding</keyword>
<dbReference type="AlphaFoldDB" id="A0A0E2Z440"/>
<evidence type="ECO:0000256" key="10">
    <source>
        <dbReference type="ARBA" id="ARBA00023152"/>
    </source>
</evidence>
<evidence type="ECO:0000256" key="9">
    <source>
        <dbReference type="ARBA" id="ARBA00022842"/>
    </source>
</evidence>
<evidence type="ECO:0000313" key="16">
    <source>
        <dbReference type="EMBL" id="KFI18280.1"/>
    </source>
</evidence>
<evidence type="ECO:0000256" key="3">
    <source>
        <dbReference type="ARBA" id="ARBA00012142"/>
    </source>
</evidence>
<dbReference type="InterPro" id="IPR011037">
    <property type="entry name" value="Pyrv_Knase-like_insert_dom_sf"/>
</dbReference>
<dbReference type="Pfam" id="PF00224">
    <property type="entry name" value="PK"/>
    <property type="match status" value="1"/>
</dbReference>
<dbReference type="FunFam" id="2.40.33.10:FF:000001">
    <property type="entry name" value="Pyruvate kinase"/>
    <property type="match status" value="1"/>
</dbReference>
<dbReference type="GO" id="GO:0000287">
    <property type="term" value="F:magnesium ion binding"/>
    <property type="evidence" value="ECO:0007669"/>
    <property type="project" value="UniProtKB-UniRule"/>
</dbReference>
<keyword evidence="4 13" id="KW-0808">Transferase</keyword>
<keyword evidence="10 13" id="KW-0324">Glycolysis</keyword>
<dbReference type="InterPro" id="IPR015806">
    <property type="entry name" value="Pyrv_Knase_insert_dom_sf"/>
</dbReference>
<keyword evidence="11 16" id="KW-0670">Pyruvate</keyword>
<feature type="domain" description="Pyruvate kinase C-terminal" evidence="15">
    <location>
        <begin position="358"/>
        <end position="471"/>
    </location>
</feature>
<dbReference type="NCBIfam" id="NF004491">
    <property type="entry name" value="PRK05826.1"/>
    <property type="match status" value="1"/>
</dbReference>
<comment type="similarity">
    <text evidence="2 13">Belongs to the pyruvate kinase family.</text>
</comment>
<evidence type="ECO:0000256" key="11">
    <source>
        <dbReference type="ARBA" id="ARBA00023317"/>
    </source>
</evidence>
<evidence type="ECO:0000256" key="1">
    <source>
        <dbReference type="ARBA" id="ARBA00004997"/>
    </source>
</evidence>
<dbReference type="SUPFAM" id="SSF50800">
    <property type="entry name" value="PK beta-barrel domain-like"/>
    <property type="match status" value="1"/>
</dbReference>
<evidence type="ECO:0000259" key="14">
    <source>
        <dbReference type="Pfam" id="PF00224"/>
    </source>
</evidence>
<name>A0A0E2Z440_9GAMM</name>
<dbReference type="UniPathway" id="UPA00109">
    <property type="reaction ID" value="UER00188"/>
</dbReference>
<evidence type="ECO:0000256" key="4">
    <source>
        <dbReference type="ARBA" id="ARBA00022679"/>
    </source>
</evidence>
<dbReference type="InterPro" id="IPR015793">
    <property type="entry name" value="Pyrv_Knase_brl"/>
</dbReference>
<evidence type="ECO:0000313" key="17">
    <source>
        <dbReference type="Proteomes" id="UP000028839"/>
    </source>
</evidence>